<name>A0A6N6VZL2_9BACT</name>
<keyword evidence="1" id="KW-0732">Signal</keyword>
<evidence type="ECO:0000313" key="3">
    <source>
        <dbReference type="EMBL" id="KAB8040746.1"/>
    </source>
</evidence>
<dbReference type="Gene3D" id="2.50.20.10">
    <property type="entry name" value="Lipoprotein localisation LolA/LolB/LppX"/>
    <property type="match status" value="1"/>
</dbReference>
<sequence>MIQKNSIYFFICLHGIFINSKISAQNLSANDIANRNYITSKVIDSSSDSTFKLINNSGQERIRDTIGQTKLIKGTKDNMRLVTFLSPSDVKGTKTLMIEHTGKDDDIWIYLPALKKVRRLVSNNKKDSFVGTDFSYGDVIGHKPDNWNHKILKEEKIDDKNCWVIESTPKNEETKENSGYSKQISWIDKESFVSIKGESYDTSGELLKKFKAKDIKKVDDKNSKWQPMYLEAENVQSNHKTIIEFKNYKVNVGVSDDLFTTRSLEK</sequence>
<comment type="caution">
    <text evidence="3">The sequence shown here is derived from an EMBL/GenBank/DDBJ whole genome shotgun (WGS) entry which is preliminary data.</text>
</comment>
<dbReference type="SUPFAM" id="SSF89392">
    <property type="entry name" value="Prokaryotic lipoproteins and lipoprotein localization factors"/>
    <property type="match status" value="1"/>
</dbReference>
<keyword evidence="3" id="KW-0449">Lipoprotein</keyword>
<protein>
    <submittedName>
        <fullName evidence="3">Outer membrane lipoprotein-sorting protein</fullName>
    </submittedName>
</protein>
<accession>A0A6N6VZL2</accession>
<dbReference type="OrthoDB" id="9803781at2"/>
<dbReference type="AlphaFoldDB" id="A0A6N6VZL2"/>
<dbReference type="CDD" id="cd16329">
    <property type="entry name" value="LolA_like"/>
    <property type="match status" value="1"/>
</dbReference>
<dbReference type="InterPro" id="IPR033399">
    <property type="entry name" value="TP_0789-like"/>
</dbReference>
<feature type="domain" description="Uncharacterized protein TP-0789" evidence="2">
    <location>
        <begin position="77"/>
        <end position="266"/>
    </location>
</feature>
<evidence type="ECO:0000313" key="4">
    <source>
        <dbReference type="Proteomes" id="UP000437748"/>
    </source>
</evidence>
<organism evidence="3 4">
    <name type="scientific">Silvanigrella paludirubra</name>
    <dbReference type="NCBI Taxonomy" id="2499159"/>
    <lineage>
        <taxon>Bacteria</taxon>
        <taxon>Pseudomonadati</taxon>
        <taxon>Bdellovibrionota</taxon>
        <taxon>Oligoflexia</taxon>
        <taxon>Silvanigrellales</taxon>
        <taxon>Silvanigrellaceae</taxon>
        <taxon>Silvanigrella</taxon>
    </lineage>
</organism>
<dbReference type="EMBL" id="WFLM01000001">
    <property type="protein sequence ID" value="KAB8040746.1"/>
    <property type="molecule type" value="Genomic_DNA"/>
</dbReference>
<evidence type="ECO:0000259" key="2">
    <source>
        <dbReference type="Pfam" id="PF17131"/>
    </source>
</evidence>
<evidence type="ECO:0000256" key="1">
    <source>
        <dbReference type="ARBA" id="ARBA00022729"/>
    </source>
</evidence>
<dbReference type="Pfam" id="PF17131">
    <property type="entry name" value="LolA_like"/>
    <property type="match status" value="1"/>
</dbReference>
<dbReference type="InterPro" id="IPR029046">
    <property type="entry name" value="LolA/LolB/LppX"/>
</dbReference>
<reference evidence="3 4" key="1">
    <citation type="submission" date="2019-10" db="EMBL/GenBank/DDBJ databases">
        <title>New species of Slilvanegrellaceae.</title>
        <authorList>
            <person name="Pitt A."/>
            <person name="Hahn M.W."/>
        </authorList>
    </citation>
    <scope>NUCLEOTIDE SEQUENCE [LARGE SCALE GENOMIC DNA]</scope>
    <source>
        <strain evidence="3 4">SP-Ram-0.45-NSY-1</strain>
    </source>
</reference>
<proteinExistence type="predicted"/>
<dbReference type="RefSeq" id="WP_153418264.1">
    <property type="nucleotide sequence ID" value="NZ_WFLM01000001.1"/>
</dbReference>
<keyword evidence="4" id="KW-1185">Reference proteome</keyword>
<gene>
    <name evidence="3" type="ORF">GCL60_02120</name>
</gene>
<dbReference type="Proteomes" id="UP000437748">
    <property type="component" value="Unassembled WGS sequence"/>
</dbReference>